<feature type="compositionally biased region" description="Basic and acidic residues" evidence="6">
    <location>
        <begin position="202"/>
        <end position="214"/>
    </location>
</feature>
<accession>A0ABQ7Q976</accession>
<organism evidence="8 9">
    <name type="scientific">Plutella xylostella</name>
    <name type="common">Diamondback moth</name>
    <name type="synonym">Plutella maculipennis</name>
    <dbReference type="NCBI Taxonomy" id="51655"/>
    <lineage>
        <taxon>Eukaryota</taxon>
        <taxon>Metazoa</taxon>
        <taxon>Ecdysozoa</taxon>
        <taxon>Arthropoda</taxon>
        <taxon>Hexapoda</taxon>
        <taxon>Insecta</taxon>
        <taxon>Pterygota</taxon>
        <taxon>Neoptera</taxon>
        <taxon>Endopterygota</taxon>
        <taxon>Lepidoptera</taxon>
        <taxon>Glossata</taxon>
        <taxon>Ditrysia</taxon>
        <taxon>Yponomeutoidea</taxon>
        <taxon>Plutellidae</taxon>
        <taxon>Plutella</taxon>
    </lineage>
</organism>
<feature type="region of interest" description="Disordered" evidence="6">
    <location>
        <begin position="253"/>
        <end position="293"/>
    </location>
</feature>
<proteinExistence type="predicted"/>
<reference evidence="8 9" key="1">
    <citation type="submission" date="2021-06" db="EMBL/GenBank/DDBJ databases">
        <title>A haploid diamondback moth (Plutella xylostella L.) genome assembly resolves 31 chromosomes and identifies a diamide resistance mutation.</title>
        <authorList>
            <person name="Ward C.M."/>
            <person name="Perry K.D."/>
            <person name="Baker G."/>
            <person name="Powis K."/>
            <person name="Heckel D.G."/>
            <person name="Baxter S.W."/>
        </authorList>
    </citation>
    <scope>NUCLEOTIDE SEQUENCE [LARGE SCALE GENOMIC DNA]</scope>
    <source>
        <strain evidence="8 9">LV</strain>
        <tissue evidence="8">Single pupa</tissue>
    </source>
</reference>
<evidence type="ECO:0000256" key="2">
    <source>
        <dbReference type="ARBA" id="ARBA00022771"/>
    </source>
</evidence>
<feature type="region of interest" description="Disordered" evidence="6">
    <location>
        <begin position="388"/>
        <end position="448"/>
    </location>
</feature>
<feature type="region of interest" description="Disordered" evidence="6">
    <location>
        <begin position="202"/>
        <end position="223"/>
    </location>
</feature>
<evidence type="ECO:0000259" key="7">
    <source>
        <dbReference type="PROSITE" id="PS50089"/>
    </source>
</evidence>
<evidence type="ECO:0000256" key="1">
    <source>
        <dbReference type="ARBA" id="ARBA00022723"/>
    </source>
</evidence>
<feature type="compositionally biased region" description="Pro residues" evidence="6">
    <location>
        <begin position="398"/>
        <end position="410"/>
    </location>
</feature>
<evidence type="ECO:0000313" key="8">
    <source>
        <dbReference type="EMBL" id="KAG7301798.1"/>
    </source>
</evidence>
<dbReference type="PANTHER" id="PTHR46569">
    <property type="entry name" value="E3 UBIQUITIN-PROTEIN LIGASE TRAIP"/>
    <property type="match status" value="1"/>
</dbReference>
<evidence type="ECO:0000256" key="3">
    <source>
        <dbReference type="ARBA" id="ARBA00022833"/>
    </source>
</evidence>
<evidence type="ECO:0000256" key="5">
    <source>
        <dbReference type="SAM" id="Coils"/>
    </source>
</evidence>
<protein>
    <recommendedName>
        <fullName evidence="7">RING-type domain-containing protein</fullName>
    </recommendedName>
</protein>
<dbReference type="Pfam" id="PF13639">
    <property type="entry name" value="zf-RING_2"/>
    <property type="match status" value="1"/>
</dbReference>
<feature type="domain" description="RING-type" evidence="7">
    <location>
        <begin position="5"/>
        <end position="46"/>
    </location>
</feature>
<feature type="compositionally biased region" description="Basic and acidic residues" evidence="6">
    <location>
        <begin position="421"/>
        <end position="433"/>
    </location>
</feature>
<dbReference type="InterPro" id="IPR001841">
    <property type="entry name" value="Znf_RING"/>
</dbReference>
<comment type="caution">
    <text evidence="8">The sequence shown here is derived from an EMBL/GenBank/DDBJ whole genome shotgun (WGS) entry which is preliminary data.</text>
</comment>
<evidence type="ECO:0000313" key="9">
    <source>
        <dbReference type="Proteomes" id="UP000823941"/>
    </source>
</evidence>
<dbReference type="InterPro" id="IPR011016">
    <property type="entry name" value="Znf_RING-CH"/>
</dbReference>
<dbReference type="SMART" id="SM00744">
    <property type="entry name" value="RINGv"/>
    <property type="match status" value="1"/>
</dbReference>
<dbReference type="PROSITE" id="PS50089">
    <property type="entry name" value="ZF_RING_2"/>
    <property type="match status" value="1"/>
</dbReference>
<dbReference type="PANTHER" id="PTHR46569:SF1">
    <property type="entry name" value="E3 UBIQUITIN-PROTEIN LIGASE RFWD3-RELATED"/>
    <property type="match status" value="1"/>
</dbReference>
<dbReference type="InterPro" id="IPR013083">
    <property type="entry name" value="Znf_RING/FYVE/PHD"/>
</dbReference>
<keyword evidence="3" id="KW-0862">Zinc</keyword>
<evidence type="ECO:0000256" key="6">
    <source>
        <dbReference type="SAM" id="MobiDB-lite"/>
    </source>
</evidence>
<name>A0ABQ7Q976_PLUXY</name>
<gene>
    <name evidence="8" type="ORF">JYU34_014827</name>
</gene>
<evidence type="ECO:0000256" key="4">
    <source>
        <dbReference type="PROSITE-ProRule" id="PRU00175"/>
    </source>
</evidence>
<dbReference type="EMBL" id="JAHIBW010000019">
    <property type="protein sequence ID" value="KAG7301798.1"/>
    <property type="molecule type" value="Genomic_DNA"/>
</dbReference>
<keyword evidence="9" id="KW-1185">Reference proteome</keyword>
<dbReference type="SUPFAM" id="SSF57850">
    <property type="entry name" value="RING/U-box"/>
    <property type="match status" value="1"/>
</dbReference>
<sequence>MHILCTICSDIVSSAENIYATKCGHLFHHHCLSQWIARSKTCPQCRNKVTSACMFRLFPTVSSDATLEDATTLQSRLDDAQLQLRQHRARLSDLEDKVKAAADKEAASIKKLQDSQNRLVSKESAIAGLQEQLLYLKVQNKETTRLRDENEQLKKNMQTLTALQAVLNASAAEVEGMLAAYSDVRTVATFATALKRALCDSESKKAESRSKLQEARSQLAVEKSNVASLHRDLSLQREANECLRSKLEQINGRHVTKRGAPQDADSWPDLERDAPSPKLRRAGTQPVDSPNTSVGTLARRIEQAESPYLQLQRSSLALAALQQRRPAAAAAPGLKPAEQALFNAGKAAVASKSQAAASPYSIFHSKQAAREQLAGSAGRPAAGAAFDGLGGHARLDPAPAPASRPAPAPLPRVSARHRLRRPDPNKTHPRIDAFLDQAYYHGKPANTS</sequence>
<keyword evidence="1" id="KW-0479">Metal-binding</keyword>
<keyword evidence="2 4" id="KW-0863">Zinc-finger</keyword>
<keyword evidence="5" id="KW-0175">Coiled coil</keyword>
<dbReference type="SMART" id="SM00184">
    <property type="entry name" value="RING"/>
    <property type="match status" value="1"/>
</dbReference>
<feature type="coiled-coil region" evidence="5">
    <location>
        <begin position="70"/>
        <end position="163"/>
    </location>
</feature>
<dbReference type="InterPro" id="IPR052639">
    <property type="entry name" value="TRAIP_ubiq-protein_ligase"/>
</dbReference>
<dbReference type="Proteomes" id="UP000823941">
    <property type="component" value="Chromosome 19"/>
</dbReference>
<dbReference type="Gene3D" id="3.30.40.10">
    <property type="entry name" value="Zinc/RING finger domain, C3HC4 (zinc finger)"/>
    <property type="match status" value="1"/>
</dbReference>